<feature type="transmembrane region" description="Helical" evidence="1">
    <location>
        <begin position="30"/>
        <end position="50"/>
    </location>
</feature>
<sequence length="57" mass="6246">MNGLIVVMLILVNVGGFASLLFSLRQGQFGGAFSTLLLMALLDAFGLWLLRSMREDQ</sequence>
<dbReference type="AlphaFoldDB" id="A0A917PJF1"/>
<keyword evidence="1" id="KW-0812">Transmembrane</keyword>
<evidence type="ECO:0000313" key="3">
    <source>
        <dbReference type="Proteomes" id="UP000635726"/>
    </source>
</evidence>
<name>A0A917PJF1_9DEIO</name>
<feature type="transmembrane region" description="Helical" evidence="1">
    <location>
        <begin position="5"/>
        <end position="24"/>
    </location>
</feature>
<reference evidence="2" key="1">
    <citation type="journal article" date="2014" name="Int. J. Syst. Evol. Microbiol.">
        <title>Complete genome sequence of Corynebacterium casei LMG S-19264T (=DSM 44701T), isolated from a smear-ripened cheese.</title>
        <authorList>
            <consortium name="US DOE Joint Genome Institute (JGI-PGF)"/>
            <person name="Walter F."/>
            <person name="Albersmeier A."/>
            <person name="Kalinowski J."/>
            <person name="Ruckert C."/>
        </authorList>
    </citation>
    <scope>NUCLEOTIDE SEQUENCE</scope>
    <source>
        <strain evidence="2">JCM 14371</strain>
    </source>
</reference>
<reference evidence="2" key="2">
    <citation type="submission" date="2020-09" db="EMBL/GenBank/DDBJ databases">
        <authorList>
            <person name="Sun Q."/>
            <person name="Ohkuma M."/>
        </authorList>
    </citation>
    <scope>NUCLEOTIDE SEQUENCE</scope>
    <source>
        <strain evidence="2">JCM 14371</strain>
    </source>
</reference>
<gene>
    <name evidence="2" type="ORF">GCM10008939_26180</name>
</gene>
<dbReference type="Proteomes" id="UP000635726">
    <property type="component" value="Unassembled WGS sequence"/>
</dbReference>
<comment type="caution">
    <text evidence="2">The sequence shown here is derived from an EMBL/GenBank/DDBJ whole genome shotgun (WGS) entry which is preliminary data.</text>
</comment>
<dbReference type="RefSeq" id="WP_188963736.1">
    <property type="nucleotide sequence ID" value="NZ_BMOE01000009.1"/>
</dbReference>
<accession>A0A917PJF1</accession>
<evidence type="ECO:0000256" key="1">
    <source>
        <dbReference type="SAM" id="Phobius"/>
    </source>
</evidence>
<keyword evidence="1" id="KW-0472">Membrane</keyword>
<keyword evidence="1" id="KW-1133">Transmembrane helix</keyword>
<organism evidence="2 3">
    <name type="scientific">Deinococcus aquiradiocola</name>
    <dbReference type="NCBI Taxonomy" id="393059"/>
    <lineage>
        <taxon>Bacteria</taxon>
        <taxon>Thermotogati</taxon>
        <taxon>Deinococcota</taxon>
        <taxon>Deinococci</taxon>
        <taxon>Deinococcales</taxon>
        <taxon>Deinococcaceae</taxon>
        <taxon>Deinococcus</taxon>
    </lineage>
</organism>
<protein>
    <submittedName>
        <fullName evidence="2">Uncharacterized protein</fullName>
    </submittedName>
</protein>
<keyword evidence="3" id="KW-1185">Reference proteome</keyword>
<dbReference type="EMBL" id="BMOE01000009">
    <property type="protein sequence ID" value="GGJ80965.1"/>
    <property type="molecule type" value="Genomic_DNA"/>
</dbReference>
<proteinExistence type="predicted"/>
<evidence type="ECO:0000313" key="2">
    <source>
        <dbReference type="EMBL" id="GGJ80965.1"/>
    </source>
</evidence>